<reference evidence="2" key="2">
    <citation type="submission" date="2020-08" db="EMBL/GenBank/DDBJ databases">
        <title>Plant Genome Project.</title>
        <authorList>
            <person name="Zhang R.-G."/>
        </authorList>
    </citation>
    <scope>NUCLEOTIDE SEQUENCE</scope>
    <source>
        <strain evidence="2">Huo1</strain>
        <tissue evidence="2">Leaf</tissue>
    </source>
</reference>
<proteinExistence type="predicted"/>
<dbReference type="Proteomes" id="UP000298416">
    <property type="component" value="Unassembled WGS sequence"/>
</dbReference>
<reference evidence="2" key="1">
    <citation type="submission" date="2018-01" db="EMBL/GenBank/DDBJ databases">
        <authorList>
            <person name="Mao J.F."/>
        </authorList>
    </citation>
    <scope>NUCLEOTIDE SEQUENCE</scope>
    <source>
        <strain evidence="2">Huo1</strain>
        <tissue evidence="2">Leaf</tissue>
    </source>
</reference>
<feature type="region of interest" description="Disordered" evidence="1">
    <location>
        <begin position="1"/>
        <end position="28"/>
    </location>
</feature>
<evidence type="ECO:0000313" key="2">
    <source>
        <dbReference type="EMBL" id="KAG6415277.1"/>
    </source>
</evidence>
<name>A0A8X8ZRE7_SALSN</name>
<feature type="compositionally biased region" description="Low complexity" evidence="1">
    <location>
        <begin position="166"/>
        <end position="176"/>
    </location>
</feature>
<organism evidence="2">
    <name type="scientific">Salvia splendens</name>
    <name type="common">Scarlet sage</name>
    <dbReference type="NCBI Taxonomy" id="180675"/>
    <lineage>
        <taxon>Eukaryota</taxon>
        <taxon>Viridiplantae</taxon>
        <taxon>Streptophyta</taxon>
        <taxon>Embryophyta</taxon>
        <taxon>Tracheophyta</taxon>
        <taxon>Spermatophyta</taxon>
        <taxon>Magnoliopsida</taxon>
        <taxon>eudicotyledons</taxon>
        <taxon>Gunneridae</taxon>
        <taxon>Pentapetalae</taxon>
        <taxon>asterids</taxon>
        <taxon>lamiids</taxon>
        <taxon>Lamiales</taxon>
        <taxon>Lamiaceae</taxon>
        <taxon>Nepetoideae</taxon>
        <taxon>Mentheae</taxon>
        <taxon>Salviinae</taxon>
        <taxon>Salvia</taxon>
        <taxon>Salvia subgen. Calosphace</taxon>
        <taxon>core Calosphace</taxon>
    </lineage>
</organism>
<feature type="region of interest" description="Disordered" evidence="1">
    <location>
        <begin position="51"/>
        <end position="133"/>
    </location>
</feature>
<gene>
    <name evidence="2" type="ORF">SASPL_122683</name>
</gene>
<dbReference type="PANTHER" id="PTHR34188:SF5">
    <property type="entry name" value="OS05G0131900 PROTEIN"/>
    <property type="match status" value="1"/>
</dbReference>
<evidence type="ECO:0000313" key="3">
    <source>
        <dbReference type="Proteomes" id="UP000298416"/>
    </source>
</evidence>
<evidence type="ECO:0000256" key="1">
    <source>
        <dbReference type="SAM" id="MobiDB-lite"/>
    </source>
</evidence>
<keyword evidence="3" id="KW-1185">Reference proteome</keyword>
<feature type="compositionally biased region" description="Basic and acidic residues" evidence="1">
    <location>
        <begin position="89"/>
        <end position="108"/>
    </location>
</feature>
<accession>A0A8X8ZRE7</accession>
<sequence length="292" mass="32048">MDHKEKEYVIDIENGDANGSKDSSSDSTWGKKILKRIGSGILNLNGLVDDEVGVKPDVGTEEELDKETTKLLSDKARGGEDGEGVVPPVERDNERGGEGRAPPVEKERRKGGKAKKAAKPPRPPKGPTLDAADMRLLKEISRLAIKKRERMERLKALKKNKSPKWSSPSSSSSSSSVCSSAATISAMFVTVFFFLVLILQGLNASTSSTLIIAGAPQPQPQAHMRGLLPIKFYKTFKSDGGGTPSLHSFSLVRVLVSAGWNRTKTKMKMKMRTSERLRENVVWVLEMVEIRF</sequence>
<feature type="compositionally biased region" description="Basic residues" evidence="1">
    <location>
        <begin position="109"/>
        <end position="119"/>
    </location>
</feature>
<comment type="caution">
    <text evidence="2">The sequence shown here is derived from an EMBL/GenBank/DDBJ whole genome shotgun (WGS) entry which is preliminary data.</text>
</comment>
<feature type="compositionally biased region" description="Basic and acidic residues" evidence="1">
    <location>
        <begin position="66"/>
        <end position="80"/>
    </location>
</feature>
<feature type="region of interest" description="Disordered" evidence="1">
    <location>
        <begin position="156"/>
        <end position="176"/>
    </location>
</feature>
<dbReference type="PANTHER" id="PTHR34188">
    <property type="entry name" value="OS01G0299500 PROTEIN"/>
    <property type="match status" value="1"/>
</dbReference>
<dbReference type="AlphaFoldDB" id="A0A8X8ZRE7"/>
<protein>
    <submittedName>
        <fullName evidence="2">Uncharacterized protein</fullName>
    </submittedName>
</protein>
<dbReference type="EMBL" id="PNBA02000008">
    <property type="protein sequence ID" value="KAG6415277.1"/>
    <property type="molecule type" value="Genomic_DNA"/>
</dbReference>